<dbReference type="SUPFAM" id="SSF55347">
    <property type="entry name" value="Glyceraldehyde-3-phosphate dehydrogenase-like, C-terminal domain"/>
    <property type="match status" value="1"/>
</dbReference>
<evidence type="ECO:0000259" key="13">
    <source>
        <dbReference type="Pfam" id="PF05173"/>
    </source>
</evidence>
<evidence type="ECO:0000256" key="7">
    <source>
        <dbReference type="ARBA" id="ARBA00023154"/>
    </source>
</evidence>
<dbReference type="EMBL" id="LS423452">
    <property type="protein sequence ID" value="SPS05822.1"/>
    <property type="molecule type" value="Genomic_DNA"/>
</dbReference>
<dbReference type="Gene3D" id="3.40.50.720">
    <property type="entry name" value="NAD(P)-binding Rossmann-like Domain"/>
    <property type="match status" value="1"/>
</dbReference>
<organism evidence="14">
    <name type="scientific">Candidatus Nitrotoga fabula</name>
    <dbReference type="NCBI Taxonomy" id="2182327"/>
    <lineage>
        <taxon>Bacteria</taxon>
        <taxon>Pseudomonadati</taxon>
        <taxon>Pseudomonadota</taxon>
        <taxon>Betaproteobacteria</taxon>
        <taxon>Nitrosomonadales</taxon>
        <taxon>Gallionellaceae</taxon>
        <taxon>Candidatus Nitrotoga</taxon>
    </lineage>
</organism>
<evidence type="ECO:0000256" key="1">
    <source>
        <dbReference type="ARBA" id="ARBA00006642"/>
    </source>
</evidence>
<dbReference type="SUPFAM" id="SSF51735">
    <property type="entry name" value="NAD(P)-binding Rossmann-fold domains"/>
    <property type="match status" value="1"/>
</dbReference>
<keyword evidence="5" id="KW-0560">Oxidoreductase</keyword>
<keyword evidence="6" id="KW-0520">NAD</keyword>
<dbReference type="EC" id="1.17.1.8" evidence="9"/>
<dbReference type="GO" id="GO:0019877">
    <property type="term" value="P:diaminopimelate biosynthetic process"/>
    <property type="evidence" value="ECO:0007669"/>
    <property type="project" value="UniProtKB-KW"/>
</dbReference>
<dbReference type="InterPro" id="IPR022663">
    <property type="entry name" value="DapB_C"/>
</dbReference>
<dbReference type="GO" id="GO:0009089">
    <property type="term" value="P:lysine biosynthetic process via diaminopimelate"/>
    <property type="evidence" value="ECO:0007669"/>
    <property type="project" value="InterPro"/>
</dbReference>
<sequence length="270" mass="30275">MRTGIMGFGKTGRAVASVLLESKKTNLEWVIRQSTLLEHRSVPEFLGIASDEPGLIYSRDEFTASELLDQHPVDVIVDFSSETGLDYYGAEAAKRGITIVSAVSQYSDEQARKIQELAKKTCVLHSPNITLGINFLIIAAKILKNIAPYTDIEVIEEHFKQKAETSGTAKVIATELNLPQENIKSVRAGGIIGVHEILFGFPYQTVRLKHESITREAFGNGILFAIENLQGKKKGFYSMEDLLLPFFKLQEQEAEITKLSKKPWWQFWAK</sequence>
<evidence type="ECO:0000313" key="14">
    <source>
        <dbReference type="EMBL" id="SPS05822.1"/>
    </source>
</evidence>
<reference evidence="14" key="1">
    <citation type="submission" date="2018-05" db="EMBL/GenBank/DDBJ databases">
        <authorList>
            <person name="Lanie J.A."/>
            <person name="Ng W.-L."/>
            <person name="Kazmierczak K.M."/>
            <person name="Andrzejewski T.M."/>
            <person name="Davidsen T.M."/>
            <person name="Wayne K.J."/>
            <person name="Tettelin H."/>
            <person name="Glass J.I."/>
            <person name="Rusch D."/>
            <person name="Podicherti R."/>
            <person name="Tsui H.-C.T."/>
            <person name="Winkler M.E."/>
        </authorList>
    </citation>
    <scope>NUCLEOTIDE SEQUENCE</scope>
    <source>
        <strain evidence="14">KNB</strain>
    </source>
</reference>
<keyword evidence="4" id="KW-0220">Diaminopimelate biosynthesis</keyword>
<evidence type="ECO:0000256" key="4">
    <source>
        <dbReference type="ARBA" id="ARBA00022915"/>
    </source>
</evidence>
<evidence type="ECO:0000256" key="10">
    <source>
        <dbReference type="ARBA" id="ARBA00049080"/>
    </source>
</evidence>
<evidence type="ECO:0000256" key="3">
    <source>
        <dbReference type="ARBA" id="ARBA00022857"/>
    </source>
</evidence>
<comment type="pathway">
    <text evidence="8">Amino-acid biosynthesis; L-lysine biosynthesis via DAP pathway; (S)-tetrahydrodipicolinate from L-aspartate: step 4/4.</text>
</comment>
<dbReference type="InterPro" id="IPR000846">
    <property type="entry name" value="DapB_N"/>
</dbReference>
<evidence type="ECO:0000256" key="11">
    <source>
        <dbReference type="ARBA" id="ARBA00049396"/>
    </source>
</evidence>
<comment type="similarity">
    <text evidence="1">Belongs to the DapB family.</text>
</comment>
<proteinExistence type="inferred from homology"/>
<name>A0A2X0R748_9PROT</name>
<dbReference type="Gene3D" id="3.30.360.10">
    <property type="entry name" value="Dihydrodipicolinate Reductase, domain 2"/>
    <property type="match status" value="1"/>
</dbReference>
<dbReference type="PANTHER" id="PTHR20836:SF0">
    <property type="entry name" value="4-HYDROXY-TETRAHYDRODIPICOLINATE REDUCTASE 1, CHLOROPLASTIC-RELATED"/>
    <property type="match status" value="1"/>
</dbReference>
<accession>A0A2X0R748</accession>
<dbReference type="GO" id="GO:0005829">
    <property type="term" value="C:cytosol"/>
    <property type="evidence" value="ECO:0007669"/>
    <property type="project" value="TreeGrafter"/>
</dbReference>
<evidence type="ECO:0000256" key="5">
    <source>
        <dbReference type="ARBA" id="ARBA00023002"/>
    </source>
</evidence>
<dbReference type="PANTHER" id="PTHR20836">
    <property type="entry name" value="DIHYDRODIPICOLINATE REDUCTASE"/>
    <property type="match status" value="1"/>
</dbReference>
<dbReference type="InterPro" id="IPR036291">
    <property type="entry name" value="NAD(P)-bd_dom_sf"/>
</dbReference>
<feature type="domain" description="Dihydrodipicolinate reductase C-terminal" evidence="13">
    <location>
        <begin position="132"/>
        <end position="243"/>
    </location>
</feature>
<keyword evidence="3" id="KW-0521">NADP</keyword>
<dbReference type="Pfam" id="PF01113">
    <property type="entry name" value="DapB_N"/>
    <property type="match status" value="1"/>
</dbReference>
<comment type="catalytic activity">
    <reaction evidence="10">
        <text>(S)-2,3,4,5-tetrahydrodipicolinate + NADP(+) + H2O = (2S,4S)-4-hydroxy-2,3,4,5-tetrahydrodipicolinate + NADPH + H(+)</text>
        <dbReference type="Rhea" id="RHEA:35331"/>
        <dbReference type="ChEBI" id="CHEBI:15377"/>
        <dbReference type="ChEBI" id="CHEBI:15378"/>
        <dbReference type="ChEBI" id="CHEBI:16845"/>
        <dbReference type="ChEBI" id="CHEBI:57783"/>
        <dbReference type="ChEBI" id="CHEBI:58349"/>
        <dbReference type="ChEBI" id="CHEBI:67139"/>
        <dbReference type="EC" id="1.17.1.8"/>
    </reaction>
</comment>
<evidence type="ECO:0000256" key="6">
    <source>
        <dbReference type="ARBA" id="ARBA00023027"/>
    </source>
</evidence>
<evidence type="ECO:0000256" key="9">
    <source>
        <dbReference type="ARBA" id="ARBA00038983"/>
    </source>
</evidence>
<gene>
    <name evidence="14" type="ORF">NITFAB_1412</name>
</gene>
<dbReference type="PIRSF" id="PIRSF000161">
    <property type="entry name" value="DHPR"/>
    <property type="match status" value="1"/>
</dbReference>
<protein>
    <recommendedName>
        <fullName evidence="9">4-hydroxy-tetrahydrodipicolinate reductase</fullName>
        <ecNumber evidence="9">1.17.1.8</ecNumber>
    </recommendedName>
</protein>
<comment type="catalytic activity">
    <reaction evidence="11">
        <text>(S)-2,3,4,5-tetrahydrodipicolinate + NAD(+) + H2O = (2S,4S)-4-hydroxy-2,3,4,5-tetrahydrodipicolinate + NADH + H(+)</text>
        <dbReference type="Rhea" id="RHEA:35323"/>
        <dbReference type="ChEBI" id="CHEBI:15377"/>
        <dbReference type="ChEBI" id="CHEBI:15378"/>
        <dbReference type="ChEBI" id="CHEBI:16845"/>
        <dbReference type="ChEBI" id="CHEBI:57540"/>
        <dbReference type="ChEBI" id="CHEBI:57945"/>
        <dbReference type="ChEBI" id="CHEBI:67139"/>
        <dbReference type="EC" id="1.17.1.8"/>
    </reaction>
</comment>
<keyword evidence="7" id="KW-0457">Lysine biosynthesis</keyword>
<feature type="domain" description="Dihydrodipicolinate reductase N-terminal" evidence="12">
    <location>
        <begin position="1"/>
        <end position="128"/>
    </location>
</feature>
<evidence type="ECO:0000256" key="8">
    <source>
        <dbReference type="ARBA" id="ARBA00037922"/>
    </source>
</evidence>
<dbReference type="Pfam" id="PF05173">
    <property type="entry name" value="DapB_C"/>
    <property type="match status" value="1"/>
</dbReference>
<keyword evidence="2" id="KW-0028">Amino-acid biosynthesis</keyword>
<evidence type="ECO:0000259" key="12">
    <source>
        <dbReference type="Pfam" id="PF01113"/>
    </source>
</evidence>
<dbReference type="AlphaFoldDB" id="A0A2X0R748"/>
<dbReference type="GO" id="GO:0008839">
    <property type="term" value="F:4-hydroxy-tetrahydrodipicolinate reductase"/>
    <property type="evidence" value="ECO:0007669"/>
    <property type="project" value="UniProtKB-EC"/>
</dbReference>
<dbReference type="InterPro" id="IPR023940">
    <property type="entry name" value="DHDPR_bac"/>
</dbReference>
<evidence type="ECO:0000256" key="2">
    <source>
        <dbReference type="ARBA" id="ARBA00022605"/>
    </source>
</evidence>